<reference evidence="1 2" key="1">
    <citation type="journal article" date="2019" name="Sci. Rep.">
        <title>Orb-weaving spider Araneus ventricosus genome elucidates the spidroin gene catalogue.</title>
        <authorList>
            <person name="Kono N."/>
            <person name="Nakamura H."/>
            <person name="Ohtoshi R."/>
            <person name="Moran D.A.P."/>
            <person name="Shinohara A."/>
            <person name="Yoshida Y."/>
            <person name="Fujiwara M."/>
            <person name="Mori M."/>
            <person name="Tomita M."/>
            <person name="Arakawa K."/>
        </authorList>
    </citation>
    <scope>NUCLEOTIDE SEQUENCE [LARGE SCALE GENOMIC DNA]</scope>
</reference>
<dbReference type="Proteomes" id="UP000499080">
    <property type="component" value="Unassembled WGS sequence"/>
</dbReference>
<keyword evidence="2" id="KW-1185">Reference proteome</keyword>
<name>A0A4Y2Q2G8_ARAVE</name>
<proteinExistence type="predicted"/>
<dbReference type="EMBL" id="BGPR01296892">
    <property type="protein sequence ID" value="GBN57719.1"/>
    <property type="molecule type" value="Genomic_DNA"/>
</dbReference>
<comment type="caution">
    <text evidence="1">The sequence shown here is derived from an EMBL/GenBank/DDBJ whole genome shotgun (WGS) entry which is preliminary data.</text>
</comment>
<gene>
    <name evidence="1" type="ORF">AVEN_115431_1</name>
</gene>
<organism evidence="1 2">
    <name type="scientific">Araneus ventricosus</name>
    <name type="common">Orbweaver spider</name>
    <name type="synonym">Epeira ventricosa</name>
    <dbReference type="NCBI Taxonomy" id="182803"/>
    <lineage>
        <taxon>Eukaryota</taxon>
        <taxon>Metazoa</taxon>
        <taxon>Ecdysozoa</taxon>
        <taxon>Arthropoda</taxon>
        <taxon>Chelicerata</taxon>
        <taxon>Arachnida</taxon>
        <taxon>Araneae</taxon>
        <taxon>Araneomorphae</taxon>
        <taxon>Entelegynae</taxon>
        <taxon>Araneoidea</taxon>
        <taxon>Araneidae</taxon>
        <taxon>Araneus</taxon>
    </lineage>
</organism>
<evidence type="ECO:0000313" key="1">
    <source>
        <dbReference type="EMBL" id="GBN57719.1"/>
    </source>
</evidence>
<sequence length="121" mass="13426">MEASKRAAQVSSSSIKMIILFKWISKYLLSQQLAHPGPRRWPGVKVSVLGPDVLSSKPTVTKDSTYIYVALIHAKYGVEDQMSCRWCGIEASRRVAQLPSSSIKITRSMPEKSACGLKTRD</sequence>
<protein>
    <submittedName>
        <fullName evidence="1">Uncharacterized protein</fullName>
    </submittedName>
</protein>
<accession>A0A4Y2Q2G8</accession>
<evidence type="ECO:0000313" key="2">
    <source>
        <dbReference type="Proteomes" id="UP000499080"/>
    </source>
</evidence>
<dbReference type="AlphaFoldDB" id="A0A4Y2Q2G8"/>